<feature type="domain" description="Zn(2)-C6 fungal-type" evidence="9">
    <location>
        <begin position="4"/>
        <end position="30"/>
    </location>
</feature>
<reference evidence="10" key="1">
    <citation type="journal article" date="2020" name="Stud. Mycol.">
        <title>101 Dothideomycetes genomes: a test case for predicting lifestyles and emergence of pathogens.</title>
        <authorList>
            <person name="Haridas S."/>
            <person name="Albert R."/>
            <person name="Binder M."/>
            <person name="Bloem J."/>
            <person name="Labutti K."/>
            <person name="Salamov A."/>
            <person name="Andreopoulos B."/>
            <person name="Baker S."/>
            <person name="Barry K."/>
            <person name="Bills G."/>
            <person name="Bluhm B."/>
            <person name="Cannon C."/>
            <person name="Castanera R."/>
            <person name="Culley D."/>
            <person name="Daum C."/>
            <person name="Ezra D."/>
            <person name="Gonzalez J."/>
            <person name="Henrissat B."/>
            <person name="Kuo A."/>
            <person name="Liang C."/>
            <person name="Lipzen A."/>
            <person name="Lutzoni F."/>
            <person name="Magnuson J."/>
            <person name="Mondo S."/>
            <person name="Nolan M."/>
            <person name="Ohm R."/>
            <person name="Pangilinan J."/>
            <person name="Park H.-J."/>
            <person name="Ramirez L."/>
            <person name="Alfaro M."/>
            <person name="Sun H."/>
            <person name="Tritt A."/>
            <person name="Yoshinaga Y."/>
            <person name="Zwiers L.-H."/>
            <person name="Turgeon B."/>
            <person name="Goodwin S."/>
            <person name="Spatafora J."/>
            <person name="Crous P."/>
            <person name="Grigoriev I."/>
        </authorList>
    </citation>
    <scope>NUCLEOTIDE SEQUENCE</scope>
    <source>
        <strain evidence="10">CBS 627.86</strain>
    </source>
</reference>
<evidence type="ECO:0000256" key="6">
    <source>
        <dbReference type="ARBA" id="ARBA00023163"/>
    </source>
</evidence>
<dbReference type="InterPro" id="IPR001138">
    <property type="entry name" value="Zn2Cys6_DnaBD"/>
</dbReference>
<dbReference type="AlphaFoldDB" id="A0A6A5YRS6"/>
<keyword evidence="6" id="KW-0804">Transcription</keyword>
<dbReference type="Pfam" id="PF00172">
    <property type="entry name" value="Zn_clus"/>
    <property type="match status" value="1"/>
</dbReference>
<dbReference type="Gene3D" id="4.10.240.10">
    <property type="entry name" value="Zn(2)-C6 fungal-type DNA-binding domain"/>
    <property type="match status" value="1"/>
</dbReference>
<dbReference type="SMART" id="SM00906">
    <property type="entry name" value="Fungal_trans"/>
    <property type="match status" value="1"/>
</dbReference>
<protein>
    <submittedName>
        <fullName evidence="10">Fungal-specific transcription factor domain-containing protein</fullName>
    </submittedName>
</protein>
<dbReference type="OrthoDB" id="2399539at2759"/>
<evidence type="ECO:0000256" key="4">
    <source>
        <dbReference type="ARBA" id="ARBA00023015"/>
    </source>
</evidence>
<evidence type="ECO:0000256" key="1">
    <source>
        <dbReference type="ARBA" id="ARBA00004123"/>
    </source>
</evidence>
<dbReference type="GO" id="GO:0005634">
    <property type="term" value="C:nucleus"/>
    <property type="evidence" value="ECO:0007669"/>
    <property type="project" value="UniProtKB-SubCell"/>
</dbReference>
<sequence length="687" mass="77143">MHRCRRRKQKCDLKQPNCSNCESAHVRCLTYHSGKQAEIPRNYVSDLEAQIESLTRENQELRGQTQPASFNGEASTSLETSFPAIRDLSSTPTEGIEPAGENLSHLQNLVTSVRSVVVEPSKQPRFLGPSSGTTLARMVMASIRTDALPASPLFSQQRSRDHFSSASATASASASASAIAAESSLPPRHAADHLVDVYFQYRTPHLPVVERSRVDKALESAYSFPNNHQPSNQPVERDMFTTYMIFAIALCNVPNPSGGTGRVMQSEGCFRSAIGWVEKVITYSKSDLETLQAVLLLAQFVSMCPWQGSLWHLTGIALRLCVDMGLHWETEGQSLNTDPNLLYERRRLWYSAYYLDRVLGITLGRPFGITDESIRVALPNPWAATGRSLGRETNDFDIHHQQAHNHLFSMAKLESEIKHVQNSRTWPLKIAYPKPNFASWVQDIQPRLREWRGTIPNPSKAHPSSIFANQAYWDAIYNNSILLLYRPNTSIQQQPTEALTISHEAACNLIANIKLLQREGRLDVLWKSVHSLFMAGLTVIYGLWQSKEMRDRNPVSNSISALQSCASTLSAMSETFQGAAGCRDVFDTLSSVTIEWLVTNDEETRQRRIEFEQQVEELLQQLQPSREGMSTDETSARDMSNILSTDNFAFGEMLSSAAQWPEMLDINFAYLGYDRPMADLGLQFEPF</sequence>
<accession>A0A6A5YRS6</accession>
<evidence type="ECO:0000313" key="11">
    <source>
        <dbReference type="Proteomes" id="UP000799770"/>
    </source>
</evidence>
<dbReference type="Proteomes" id="UP000799770">
    <property type="component" value="Unassembled WGS sequence"/>
</dbReference>
<dbReference type="PANTHER" id="PTHR47782">
    <property type="entry name" value="ZN(II)2CYS6 TRANSCRIPTION FACTOR (EUROFUNG)-RELATED"/>
    <property type="match status" value="1"/>
</dbReference>
<dbReference type="InterPro" id="IPR007219">
    <property type="entry name" value="XnlR_reg_dom"/>
</dbReference>
<dbReference type="SUPFAM" id="SSF57701">
    <property type="entry name" value="Zn2/Cys6 DNA-binding domain"/>
    <property type="match status" value="1"/>
</dbReference>
<dbReference type="EMBL" id="ML977341">
    <property type="protein sequence ID" value="KAF2109673.1"/>
    <property type="molecule type" value="Genomic_DNA"/>
</dbReference>
<feature type="region of interest" description="Disordered" evidence="8">
    <location>
        <begin position="58"/>
        <end position="77"/>
    </location>
</feature>
<evidence type="ECO:0000313" key="10">
    <source>
        <dbReference type="EMBL" id="KAF2109673.1"/>
    </source>
</evidence>
<dbReference type="PANTHER" id="PTHR47782:SF1">
    <property type="entry name" value="PYRIMIDINE PATHWAY REGULATORY PROTEIN 1"/>
    <property type="match status" value="1"/>
</dbReference>
<keyword evidence="5" id="KW-0238">DNA-binding</keyword>
<dbReference type="GO" id="GO:0000981">
    <property type="term" value="F:DNA-binding transcription factor activity, RNA polymerase II-specific"/>
    <property type="evidence" value="ECO:0007669"/>
    <property type="project" value="InterPro"/>
</dbReference>
<evidence type="ECO:0000256" key="7">
    <source>
        <dbReference type="ARBA" id="ARBA00023242"/>
    </source>
</evidence>
<comment type="subcellular location">
    <subcellularLocation>
        <location evidence="1">Nucleus</location>
    </subcellularLocation>
</comment>
<keyword evidence="3" id="KW-0862">Zinc</keyword>
<organism evidence="10 11">
    <name type="scientific">Lophiotrema nucula</name>
    <dbReference type="NCBI Taxonomy" id="690887"/>
    <lineage>
        <taxon>Eukaryota</taxon>
        <taxon>Fungi</taxon>
        <taxon>Dikarya</taxon>
        <taxon>Ascomycota</taxon>
        <taxon>Pezizomycotina</taxon>
        <taxon>Dothideomycetes</taxon>
        <taxon>Pleosporomycetidae</taxon>
        <taxon>Pleosporales</taxon>
        <taxon>Lophiotremataceae</taxon>
        <taxon>Lophiotrema</taxon>
    </lineage>
</organism>
<dbReference type="Pfam" id="PF04082">
    <property type="entry name" value="Fungal_trans"/>
    <property type="match status" value="1"/>
</dbReference>
<gene>
    <name evidence="10" type="ORF">BDV96DRAFT_232349</name>
</gene>
<proteinExistence type="predicted"/>
<dbReference type="CDD" id="cd12148">
    <property type="entry name" value="fungal_TF_MHR"/>
    <property type="match status" value="1"/>
</dbReference>
<dbReference type="CDD" id="cd00067">
    <property type="entry name" value="GAL4"/>
    <property type="match status" value="1"/>
</dbReference>
<keyword evidence="11" id="KW-1185">Reference proteome</keyword>
<dbReference type="InterPro" id="IPR036864">
    <property type="entry name" value="Zn2-C6_fun-type_DNA-bd_sf"/>
</dbReference>
<evidence type="ECO:0000256" key="8">
    <source>
        <dbReference type="SAM" id="MobiDB-lite"/>
    </source>
</evidence>
<evidence type="ECO:0000256" key="3">
    <source>
        <dbReference type="ARBA" id="ARBA00022833"/>
    </source>
</evidence>
<dbReference type="InterPro" id="IPR052202">
    <property type="entry name" value="Yeast_MetPath_Reg"/>
</dbReference>
<keyword evidence="7" id="KW-0539">Nucleus</keyword>
<dbReference type="GO" id="GO:0045944">
    <property type="term" value="P:positive regulation of transcription by RNA polymerase II"/>
    <property type="evidence" value="ECO:0007669"/>
    <property type="project" value="TreeGrafter"/>
</dbReference>
<dbReference type="GO" id="GO:0043565">
    <property type="term" value="F:sequence-specific DNA binding"/>
    <property type="evidence" value="ECO:0007669"/>
    <property type="project" value="TreeGrafter"/>
</dbReference>
<evidence type="ECO:0000256" key="5">
    <source>
        <dbReference type="ARBA" id="ARBA00023125"/>
    </source>
</evidence>
<dbReference type="PROSITE" id="PS50048">
    <property type="entry name" value="ZN2_CY6_FUNGAL_2"/>
    <property type="match status" value="1"/>
</dbReference>
<evidence type="ECO:0000259" key="9">
    <source>
        <dbReference type="PROSITE" id="PS50048"/>
    </source>
</evidence>
<dbReference type="GO" id="GO:0008270">
    <property type="term" value="F:zinc ion binding"/>
    <property type="evidence" value="ECO:0007669"/>
    <property type="project" value="InterPro"/>
</dbReference>
<evidence type="ECO:0000256" key="2">
    <source>
        <dbReference type="ARBA" id="ARBA00022723"/>
    </source>
</evidence>
<keyword evidence="4" id="KW-0805">Transcription regulation</keyword>
<keyword evidence="2" id="KW-0479">Metal-binding</keyword>
<feature type="compositionally biased region" description="Polar residues" evidence="8">
    <location>
        <begin position="61"/>
        <end position="77"/>
    </location>
</feature>
<dbReference type="GO" id="GO:0006351">
    <property type="term" value="P:DNA-templated transcription"/>
    <property type="evidence" value="ECO:0007669"/>
    <property type="project" value="InterPro"/>
</dbReference>
<name>A0A6A5YRS6_9PLEO</name>